<sequence>MPKLIQEREQPKTQHNLTQNRPSQSQSHIPTLMRTHKNTHTRAPNVKTHNNGHHTLTHTPHTPYSQVQVPIPQSPPRPRRWSPSLQGGDRQTAPAPAQTSAGNARTRATPAQTLIPRPDPSPQQPPSGEGALYKRGAYLFQTSLPPRAATE</sequence>
<comment type="caution">
    <text evidence="2">The sequence shown here is derived from an EMBL/GenBank/DDBJ whole genome shotgun (WGS) entry which is preliminary data.</text>
</comment>
<dbReference type="Proteomes" id="UP001345963">
    <property type="component" value="Unassembled WGS sequence"/>
</dbReference>
<feature type="compositionally biased region" description="Low complexity" evidence="1">
    <location>
        <begin position="57"/>
        <end position="71"/>
    </location>
</feature>
<feature type="region of interest" description="Disordered" evidence="1">
    <location>
        <begin position="1"/>
        <end position="151"/>
    </location>
</feature>
<dbReference type="EMBL" id="JAHUTI010064082">
    <property type="protein sequence ID" value="MED6253138.1"/>
    <property type="molecule type" value="Genomic_DNA"/>
</dbReference>
<proteinExistence type="predicted"/>
<protein>
    <submittedName>
        <fullName evidence="2">Uncharacterized protein</fullName>
    </submittedName>
</protein>
<reference evidence="2 3" key="1">
    <citation type="submission" date="2021-07" db="EMBL/GenBank/DDBJ databases">
        <authorList>
            <person name="Palmer J.M."/>
        </authorList>
    </citation>
    <scope>NUCLEOTIDE SEQUENCE [LARGE SCALE GENOMIC DNA]</scope>
    <source>
        <strain evidence="2 3">AT_MEX2019</strain>
        <tissue evidence="2">Muscle</tissue>
    </source>
</reference>
<feature type="compositionally biased region" description="Polar residues" evidence="1">
    <location>
        <begin position="13"/>
        <end position="29"/>
    </location>
</feature>
<feature type="compositionally biased region" description="Basic and acidic residues" evidence="1">
    <location>
        <begin position="1"/>
        <end position="12"/>
    </location>
</feature>
<gene>
    <name evidence="2" type="ORF">ATANTOWER_022990</name>
</gene>
<name>A0ABU7BUB2_9TELE</name>
<evidence type="ECO:0000256" key="1">
    <source>
        <dbReference type="SAM" id="MobiDB-lite"/>
    </source>
</evidence>
<accession>A0ABU7BUB2</accession>
<evidence type="ECO:0000313" key="3">
    <source>
        <dbReference type="Proteomes" id="UP001345963"/>
    </source>
</evidence>
<organism evidence="2 3">
    <name type="scientific">Ataeniobius toweri</name>
    <dbReference type="NCBI Taxonomy" id="208326"/>
    <lineage>
        <taxon>Eukaryota</taxon>
        <taxon>Metazoa</taxon>
        <taxon>Chordata</taxon>
        <taxon>Craniata</taxon>
        <taxon>Vertebrata</taxon>
        <taxon>Euteleostomi</taxon>
        <taxon>Actinopterygii</taxon>
        <taxon>Neopterygii</taxon>
        <taxon>Teleostei</taxon>
        <taxon>Neoteleostei</taxon>
        <taxon>Acanthomorphata</taxon>
        <taxon>Ovalentaria</taxon>
        <taxon>Atherinomorphae</taxon>
        <taxon>Cyprinodontiformes</taxon>
        <taxon>Goodeidae</taxon>
        <taxon>Ataeniobius</taxon>
    </lineage>
</organism>
<keyword evidence="3" id="KW-1185">Reference proteome</keyword>
<evidence type="ECO:0000313" key="2">
    <source>
        <dbReference type="EMBL" id="MED6253138.1"/>
    </source>
</evidence>